<dbReference type="AlphaFoldDB" id="A0A286UDF4"/>
<feature type="region of interest" description="Disordered" evidence="1">
    <location>
        <begin position="1"/>
        <end position="36"/>
    </location>
</feature>
<keyword evidence="3" id="KW-1185">Reference proteome</keyword>
<reference evidence="2 3" key="1">
    <citation type="journal article" date="2017" name="Mol. Ecol.">
        <title>Comparative and population genomic landscape of Phellinus noxius: A hypervariable fungus causing root rot in trees.</title>
        <authorList>
            <person name="Chung C.L."/>
            <person name="Lee T.J."/>
            <person name="Akiba M."/>
            <person name="Lee H.H."/>
            <person name="Kuo T.H."/>
            <person name="Liu D."/>
            <person name="Ke H.M."/>
            <person name="Yokoi T."/>
            <person name="Roa M.B."/>
            <person name="Lu M.J."/>
            <person name="Chang Y.Y."/>
            <person name="Ann P.J."/>
            <person name="Tsai J.N."/>
            <person name="Chen C.Y."/>
            <person name="Tzean S.S."/>
            <person name="Ota Y."/>
            <person name="Hattori T."/>
            <person name="Sahashi N."/>
            <person name="Liou R.F."/>
            <person name="Kikuchi T."/>
            <person name="Tsai I.J."/>
        </authorList>
    </citation>
    <scope>NUCLEOTIDE SEQUENCE [LARGE SCALE GENOMIC DNA]</scope>
    <source>
        <strain evidence="2 3">FFPRI411160</strain>
    </source>
</reference>
<sequence length="122" mass="14045">MPEPARTRVTKRTVSSSGSPSPRDILNTRRRPKDSRATLVEMSQADVKISQIQALKSAMKFAEYYVKNLATSPEKTVWVYFYEEYIQPGIKEKIRDLEEDLHNLPQDETLVSLMQKLAQDKS</sequence>
<dbReference type="EMBL" id="NBII01000007">
    <property type="protein sequence ID" value="PAV17525.1"/>
    <property type="molecule type" value="Genomic_DNA"/>
</dbReference>
<gene>
    <name evidence="2" type="ORF">PNOK_0759000</name>
</gene>
<comment type="caution">
    <text evidence="2">The sequence shown here is derived from an EMBL/GenBank/DDBJ whole genome shotgun (WGS) entry which is preliminary data.</text>
</comment>
<dbReference type="Proteomes" id="UP000217199">
    <property type="component" value="Unassembled WGS sequence"/>
</dbReference>
<accession>A0A286UDF4</accession>
<name>A0A286UDF4_9AGAM</name>
<organism evidence="2 3">
    <name type="scientific">Pyrrhoderma noxium</name>
    <dbReference type="NCBI Taxonomy" id="2282107"/>
    <lineage>
        <taxon>Eukaryota</taxon>
        <taxon>Fungi</taxon>
        <taxon>Dikarya</taxon>
        <taxon>Basidiomycota</taxon>
        <taxon>Agaricomycotina</taxon>
        <taxon>Agaricomycetes</taxon>
        <taxon>Hymenochaetales</taxon>
        <taxon>Hymenochaetaceae</taxon>
        <taxon>Pyrrhoderma</taxon>
    </lineage>
</organism>
<evidence type="ECO:0000256" key="1">
    <source>
        <dbReference type="SAM" id="MobiDB-lite"/>
    </source>
</evidence>
<evidence type="ECO:0000313" key="2">
    <source>
        <dbReference type="EMBL" id="PAV17525.1"/>
    </source>
</evidence>
<protein>
    <submittedName>
        <fullName evidence="2">Uncharacterized protein</fullName>
    </submittedName>
</protein>
<proteinExistence type="predicted"/>
<dbReference type="InParanoid" id="A0A286UDF4"/>
<evidence type="ECO:0000313" key="3">
    <source>
        <dbReference type="Proteomes" id="UP000217199"/>
    </source>
</evidence>